<evidence type="ECO:0000256" key="1">
    <source>
        <dbReference type="SAM" id="MobiDB-lite"/>
    </source>
</evidence>
<dbReference type="RefSeq" id="XP_015656840.1">
    <property type="nucleotide sequence ID" value="XM_015804862.1"/>
</dbReference>
<accession>A0A0N0VEM5</accession>
<dbReference type="GeneID" id="26906799"/>
<dbReference type="AlphaFoldDB" id="A0A0N0VEM5"/>
<comment type="caution">
    <text evidence="2">The sequence shown here is derived from an EMBL/GenBank/DDBJ whole genome shotgun (WGS) entry which is preliminary data.</text>
</comment>
<gene>
    <name evidence="2" type="ORF">ABB37_06510</name>
</gene>
<dbReference type="VEuPathDB" id="TriTrypDB:LpyrH10_14_2250"/>
<dbReference type="OrthoDB" id="267356at2759"/>
<dbReference type="OMA" id="FLAPQQN"/>
<protein>
    <submittedName>
        <fullName evidence="2">Uncharacterized protein</fullName>
    </submittedName>
</protein>
<feature type="compositionally biased region" description="Basic and acidic residues" evidence="1">
    <location>
        <begin position="10"/>
        <end position="24"/>
    </location>
</feature>
<proteinExistence type="predicted"/>
<sequence>MSAPKGSVDQSRKFGFKESREQYEHRRKQEKQAKWDEKLSKENLNKLREELESLERARFLAPQQNERKRLVSRMIKDLEARYKPTKEVVPTLQKEPSPPQDSDSEDDILFSRNTTIHDEDKRLFIPRTLRKKEEAKRVDVADNAQQTAEEAEKELLAAREDDSDLDAFLDTLQ</sequence>
<evidence type="ECO:0000313" key="3">
    <source>
        <dbReference type="Proteomes" id="UP000037923"/>
    </source>
</evidence>
<feature type="region of interest" description="Disordered" evidence="1">
    <location>
        <begin position="133"/>
        <end position="160"/>
    </location>
</feature>
<evidence type="ECO:0000313" key="2">
    <source>
        <dbReference type="EMBL" id="KPA78401.1"/>
    </source>
</evidence>
<name>A0A0N0VEM5_LEPPY</name>
<keyword evidence="3" id="KW-1185">Reference proteome</keyword>
<feature type="compositionally biased region" description="Basic and acidic residues" evidence="1">
    <location>
        <begin position="30"/>
        <end position="42"/>
    </location>
</feature>
<feature type="region of interest" description="Disordered" evidence="1">
    <location>
        <begin position="83"/>
        <end position="114"/>
    </location>
</feature>
<dbReference type="Proteomes" id="UP000037923">
    <property type="component" value="Unassembled WGS sequence"/>
</dbReference>
<organism evidence="2 3">
    <name type="scientific">Leptomonas pyrrhocoris</name>
    <name type="common">Firebug parasite</name>
    <dbReference type="NCBI Taxonomy" id="157538"/>
    <lineage>
        <taxon>Eukaryota</taxon>
        <taxon>Discoba</taxon>
        <taxon>Euglenozoa</taxon>
        <taxon>Kinetoplastea</taxon>
        <taxon>Metakinetoplastina</taxon>
        <taxon>Trypanosomatida</taxon>
        <taxon>Trypanosomatidae</taxon>
        <taxon>Leishmaniinae</taxon>
        <taxon>Leptomonas</taxon>
    </lineage>
</organism>
<reference evidence="2 3" key="1">
    <citation type="submission" date="2015-07" db="EMBL/GenBank/DDBJ databases">
        <title>High-quality genome of monoxenous trypanosomatid Leptomonas pyrrhocoris.</title>
        <authorList>
            <person name="Flegontov P."/>
            <person name="Butenko A."/>
            <person name="Firsov S."/>
            <person name="Vlcek C."/>
            <person name="Logacheva M.D."/>
            <person name="Field M."/>
            <person name="Filatov D."/>
            <person name="Flegontova O."/>
            <person name="Gerasimov E."/>
            <person name="Jackson A.P."/>
            <person name="Kelly S."/>
            <person name="Opperdoes F."/>
            <person name="O'Reilly A."/>
            <person name="Votypka J."/>
            <person name="Yurchenko V."/>
            <person name="Lukes J."/>
        </authorList>
    </citation>
    <scope>NUCLEOTIDE SEQUENCE [LARGE SCALE GENOMIC DNA]</scope>
    <source>
        <strain evidence="2">H10</strain>
    </source>
</reference>
<dbReference type="EMBL" id="LGTL01000014">
    <property type="protein sequence ID" value="KPA78401.1"/>
    <property type="molecule type" value="Genomic_DNA"/>
</dbReference>
<feature type="region of interest" description="Disordered" evidence="1">
    <location>
        <begin position="1"/>
        <end position="42"/>
    </location>
</feature>